<name>A0AA88D8G7_FICCA</name>
<dbReference type="AlphaFoldDB" id="A0AA88D8G7"/>
<evidence type="ECO:0000313" key="3">
    <source>
        <dbReference type="Proteomes" id="UP001187192"/>
    </source>
</evidence>
<dbReference type="Proteomes" id="UP001187192">
    <property type="component" value="Unassembled WGS sequence"/>
</dbReference>
<accession>A0AA88D8G7</accession>
<organism evidence="2 3">
    <name type="scientific">Ficus carica</name>
    <name type="common">Common fig</name>
    <dbReference type="NCBI Taxonomy" id="3494"/>
    <lineage>
        <taxon>Eukaryota</taxon>
        <taxon>Viridiplantae</taxon>
        <taxon>Streptophyta</taxon>
        <taxon>Embryophyta</taxon>
        <taxon>Tracheophyta</taxon>
        <taxon>Spermatophyta</taxon>
        <taxon>Magnoliopsida</taxon>
        <taxon>eudicotyledons</taxon>
        <taxon>Gunneridae</taxon>
        <taxon>Pentapetalae</taxon>
        <taxon>rosids</taxon>
        <taxon>fabids</taxon>
        <taxon>Rosales</taxon>
        <taxon>Moraceae</taxon>
        <taxon>Ficeae</taxon>
        <taxon>Ficus</taxon>
    </lineage>
</organism>
<proteinExistence type="predicted"/>
<keyword evidence="3" id="KW-1185">Reference proteome</keyword>
<reference evidence="2" key="1">
    <citation type="submission" date="2023-07" db="EMBL/GenBank/DDBJ databases">
        <title>draft genome sequence of fig (Ficus carica).</title>
        <authorList>
            <person name="Takahashi T."/>
            <person name="Nishimura K."/>
        </authorList>
    </citation>
    <scope>NUCLEOTIDE SEQUENCE</scope>
</reference>
<keyword evidence="1" id="KW-0812">Transmembrane</keyword>
<dbReference type="EMBL" id="BTGU01000032">
    <property type="protein sequence ID" value="GMN49808.1"/>
    <property type="molecule type" value="Genomic_DNA"/>
</dbReference>
<protein>
    <submittedName>
        <fullName evidence="2">Uncharacterized protein</fullName>
    </submittedName>
</protein>
<comment type="caution">
    <text evidence="2">The sequence shown here is derived from an EMBL/GenBank/DDBJ whole genome shotgun (WGS) entry which is preliminary data.</text>
</comment>
<dbReference type="PANTHER" id="PTHR34064">
    <property type="entry name" value="OS04G0672300 PROTEIN"/>
    <property type="match status" value="1"/>
</dbReference>
<gene>
    <name evidence="2" type="ORF">TIFTF001_018979</name>
</gene>
<evidence type="ECO:0000313" key="2">
    <source>
        <dbReference type="EMBL" id="GMN49808.1"/>
    </source>
</evidence>
<keyword evidence="1" id="KW-0472">Membrane</keyword>
<feature type="transmembrane region" description="Helical" evidence="1">
    <location>
        <begin position="152"/>
        <end position="172"/>
    </location>
</feature>
<dbReference type="PANTHER" id="PTHR34064:SF4">
    <property type="entry name" value="PROTEIN, PUTATIVE-RELATED"/>
    <property type="match status" value="1"/>
</dbReference>
<evidence type="ECO:0000256" key="1">
    <source>
        <dbReference type="SAM" id="Phobius"/>
    </source>
</evidence>
<sequence>MAENPKLESAGPGDVNGSEEKFIAEKISVSDRINGFHYSADTSDSFVIDMESFSQGGGDKDITPNSRIKLRNMCVPTCVPTLPDMGDSGSCTPDKPPTVAVGTIDNLSSPQVHHQITITAGGNISNVTDGRSILHRNSFKRSSIWVLDPKKILLLFATLSSMGTILLIYLTLSSSKYSTDENGLDWQQQ</sequence>
<keyword evidence="1" id="KW-1133">Transmembrane helix</keyword>